<proteinExistence type="predicted"/>
<dbReference type="PANTHER" id="PTHR46113:SF1">
    <property type="entry name" value="PEPTIDASE M17 LEUCYL AMINOPEPTIDASE N-TERMINAL DOMAIN-CONTAINING PROTEIN"/>
    <property type="match status" value="1"/>
</dbReference>
<organism evidence="1 2">
    <name type="scientific">Acyrthosiphon pisum</name>
    <name type="common">Pea aphid</name>
    <dbReference type="NCBI Taxonomy" id="7029"/>
    <lineage>
        <taxon>Eukaryota</taxon>
        <taxon>Metazoa</taxon>
        <taxon>Ecdysozoa</taxon>
        <taxon>Arthropoda</taxon>
        <taxon>Hexapoda</taxon>
        <taxon>Insecta</taxon>
        <taxon>Pterygota</taxon>
        <taxon>Neoptera</taxon>
        <taxon>Paraneoptera</taxon>
        <taxon>Hemiptera</taxon>
        <taxon>Sternorrhyncha</taxon>
        <taxon>Aphidomorpha</taxon>
        <taxon>Aphidoidea</taxon>
        <taxon>Aphididae</taxon>
        <taxon>Macrosiphini</taxon>
        <taxon>Acyrthosiphon</taxon>
    </lineage>
</organism>
<dbReference type="PANTHER" id="PTHR46113">
    <property type="entry name" value="SNAC DOMAIN-CONTAINING PROTEIN"/>
    <property type="match status" value="1"/>
</dbReference>
<accession>A0A8R2H9L2</accession>
<dbReference type="Proteomes" id="UP000007819">
    <property type="component" value="Unassembled WGS sequence"/>
</dbReference>
<dbReference type="GeneID" id="107884627"/>
<reference evidence="2" key="1">
    <citation type="submission" date="2010-06" db="EMBL/GenBank/DDBJ databases">
        <authorList>
            <person name="Jiang H."/>
            <person name="Abraham K."/>
            <person name="Ali S."/>
            <person name="Alsbrooks S.L."/>
            <person name="Anim B.N."/>
            <person name="Anosike U.S."/>
            <person name="Attaway T."/>
            <person name="Bandaranaike D.P."/>
            <person name="Battles P.K."/>
            <person name="Bell S.N."/>
            <person name="Bell A.V."/>
            <person name="Beltran B."/>
            <person name="Bickham C."/>
            <person name="Bustamante Y."/>
            <person name="Caleb T."/>
            <person name="Canada A."/>
            <person name="Cardenas V."/>
            <person name="Carter K."/>
            <person name="Chacko J."/>
            <person name="Chandrabose M.N."/>
            <person name="Chavez D."/>
            <person name="Chavez A."/>
            <person name="Chen L."/>
            <person name="Chu H.-S."/>
            <person name="Claassen K.J."/>
            <person name="Cockrell R."/>
            <person name="Collins M."/>
            <person name="Cooper J.A."/>
            <person name="Cree A."/>
            <person name="Curry S.M."/>
            <person name="Da Y."/>
            <person name="Dao M.D."/>
            <person name="Das B."/>
            <person name="Davila M.-L."/>
            <person name="Davy-Carroll L."/>
            <person name="Denson S."/>
            <person name="Dinh H."/>
            <person name="Ebong V.E."/>
            <person name="Edwards J.R."/>
            <person name="Egan A."/>
            <person name="El-Daye J."/>
            <person name="Escobedo L."/>
            <person name="Fernandez S."/>
            <person name="Fernando P.R."/>
            <person name="Flagg N."/>
            <person name="Forbes L.D."/>
            <person name="Fowler R.G."/>
            <person name="Fu Q."/>
            <person name="Gabisi R.A."/>
            <person name="Ganer J."/>
            <person name="Garbino Pronczuk A."/>
            <person name="Garcia R.M."/>
            <person name="Garner T."/>
            <person name="Garrett T.E."/>
            <person name="Gonzalez D.A."/>
            <person name="Hamid H."/>
            <person name="Hawkins E.S."/>
            <person name="Hirani K."/>
            <person name="Hogues M.E."/>
            <person name="Hollins B."/>
            <person name="Hsiao C.-H."/>
            <person name="Jabil R."/>
            <person name="James M.L."/>
            <person name="Jhangiani S.N."/>
            <person name="Johnson B."/>
            <person name="Johnson Q."/>
            <person name="Joshi V."/>
            <person name="Kalu J.B."/>
            <person name="Kam C."/>
            <person name="Kashfia A."/>
            <person name="Keebler J."/>
            <person name="Kisamo H."/>
            <person name="Kovar C.L."/>
            <person name="Lago L.A."/>
            <person name="Lai C.-Y."/>
            <person name="Laidlaw J."/>
            <person name="Lara F."/>
            <person name="Le T.-K."/>
            <person name="Lee S.L."/>
            <person name="Legall F.H."/>
            <person name="Lemon S.J."/>
            <person name="Lewis L.R."/>
            <person name="Li B."/>
            <person name="Liu Y."/>
            <person name="Liu Y.-S."/>
            <person name="Lopez J."/>
            <person name="Lozado R.J."/>
            <person name="Lu J."/>
            <person name="Madu R.C."/>
            <person name="Maheshwari M."/>
            <person name="Maheshwari R."/>
            <person name="Malloy K."/>
            <person name="Martinez E."/>
            <person name="Mathew T."/>
            <person name="Mercado I.C."/>
            <person name="Mercado C."/>
            <person name="Meyer B."/>
            <person name="Montgomery K."/>
            <person name="Morgan M.B."/>
            <person name="Munidasa M."/>
            <person name="Nazareth L.V."/>
            <person name="Nelson J."/>
            <person name="Ng B.M."/>
            <person name="Nguyen N.B."/>
            <person name="Nguyen P.Q."/>
            <person name="Nguyen T."/>
            <person name="Obregon M."/>
            <person name="Okwuonu G.O."/>
            <person name="Onwere C.G."/>
            <person name="Orozco G."/>
            <person name="Parra A."/>
            <person name="Patel S."/>
            <person name="Patil S."/>
            <person name="Perez A."/>
            <person name="Perez Y."/>
            <person name="Pham C."/>
            <person name="Primus E.L."/>
            <person name="Pu L.-L."/>
            <person name="Puazo M."/>
            <person name="Qin X."/>
            <person name="Quiroz J.B."/>
            <person name="Reese J."/>
            <person name="Richards S."/>
            <person name="Rives C.M."/>
            <person name="Robberts R."/>
            <person name="Ruiz S.J."/>
            <person name="Ruiz M.J."/>
            <person name="Santibanez J."/>
            <person name="Schneider B.W."/>
            <person name="Sisson I."/>
            <person name="Smith M."/>
            <person name="Sodergren E."/>
            <person name="Song X.-Z."/>
            <person name="Song B.B."/>
            <person name="Summersgill H."/>
            <person name="Thelus R."/>
            <person name="Thornton R.D."/>
            <person name="Trejos Z.Y."/>
            <person name="Usmani K."/>
            <person name="Vattathil S."/>
            <person name="Villasana D."/>
            <person name="Walker D.L."/>
            <person name="Wang S."/>
            <person name="Wang K."/>
            <person name="White C.S."/>
            <person name="Williams A.C."/>
            <person name="Williamson J."/>
            <person name="Wilson K."/>
            <person name="Woghiren I.O."/>
            <person name="Woodworth J.R."/>
            <person name="Worley K.C."/>
            <person name="Wright R.A."/>
            <person name="Wu W."/>
            <person name="Young L."/>
            <person name="Zhang L."/>
            <person name="Zhang J."/>
            <person name="Zhu Y."/>
            <person name="Muzny D.M."/>
            <person name="Weinstock G."/>
            <person name="Gibbs R.A."/>
        </authorList>
    </citation>
    <scope>NUCLEOTIDE SEQUENCE [LARGE SCALE GENOMIC DNA]</scope>
    <source>
        <strain evidence="2">LSR1</strain>
    </source>
</reference>
<reference evidence="1" key="2">
    <citation type="submission" date="2022-06" db="UniProtKB">
        <authorList>
            <consortium name="EnsemblMetazoa"/>
        </authorList>
    </citation>
    <scope>IDENTIFICATION</scope>
</reference>
<dbReference type="KEGG" id="api:107884627"/>
<dbReference type="EnsemblMetazoa" id="XM_016807138.1">
    <property type="protein sequence ID" value="XP_016662627.1"/>
    <property type="gene ID" value="LOC107884627"/>
</dbReference>
<evidence type="ECO:0000313" key="2">
    <source>
        <dbReference type="Proteomes" id="UP000007819"/>
    </source>
</evidence>
<name>A0A8R2H9L2_ACYPI</name>
<sequence length="293" mass="34104">MREVRLNLNESAKLVIERGKIIELLELTIIFLGGVHPRGISLRVPGAIHHARWMAKAIYCFKIFLFRSQFRLTQREEMSIASVCVFIIRLYIKAWFVAPMASRAPYQDLNFLKDLIRYQSIDKSISEVTIKKMCGHLWYLSPEAAALSFFDPHVPVDTKRKMIAALNMDTEEDNINRYVLNPKESIGILNKGLEDFICVSSMQFFKRFKINTDFLTTDPSKWNDDEHFKKSTAIVTNINVVNDIAERGVKLIEEYNTKITNDETQKQYLLQVVCDYRNKYPDSKKSTILQKMF</sequence>
<dbReference type="OrthoDB" id="6627880at2759"/>
<protein>
    <submittedName>
        <fullName evidence="1">Uncharacterized protein</fullName>
    </submittedName>
</protein>
<evidence type="ECO:0000313" key="1">
    <source>
        <dbReference type="EnsemblMetazoa" id="XP_016662627.1"/>
    </source>
</evidence>
<dbReference type="RefSeq" id="XP_016662627.1">
    <property type="nucleotide sequence ID" value="XM_016807138.1"/>
</dbReference>
<keyword evidence="2" id="KW-1185">Reference proteome</keyword>
<dbReference type="AlphaFoldDB" id="A0A8R2H9L2"/>